<evidence type="ECO:0000313" key="1">
    <source>
        <dbReference type="EMBL" id="KAI5670321.1"/>
    </source>
</evidence>
<proteinExistence type="predicted"/>
<keyword evidence="2" id="KW-1185">Reference proteome</keyword>
<protein>
    <submittedName>
        <fullName evidence="1">Uncharacterized protein</fullName>
    </submittedName>
</protein>
<reference evidence="2" key="1">
    <citation type="journal article" date="2023" name="Nat. Plants">
        <title>Single-cell RNA sequencing provides a high-resolution roadmap for understanding the multicellular compartmentation of specialized metabolism.</title>
        <authorList>
            <person name="Sun S."/>
            <person name="Shen X."/>
            <person name="Li Y."/>
            <person name="Li Y."/>
            <person name="Wang S."/>
            <person name="Li R."/>
            <person name="Zhang H."/>
            <person name="Shen G."/>
            <person name="Guo B."/>
            <person name="Wei J."/>
            <person name="Xu J."/>
            <person name="St-Pierre B."/>
            <person name="Chen S."/>
            <person name="Sun C."/>
        </authorList>
    </citation>
    <scope>NUCLEOTIDE SEQUENCE [LARGE SCALE GENOMIC DNA]</scope>
</reference>
<sequence length="214" mass="24317">MACIGITASMYRAQSSNNGVHKRQSLSSSSTTHQAIPLPLNQKPDQAEEEIKHNEHSVGKFVDERWKNGTWDLNMFVKRGKMDWDSVIVAEARRRRFLQIYPEAASNEEPVLFRSSIVPWWAWITHSHLPQAELLNGRAAMVGFFTAYFVDGLTRLDVVGQTGNFICKVGLFASVIGVLLFRRSQDFGNLQKLADEATLYDRQWQASWQDPDSS</sequence>
<accession>A0ACC0BCE4</accession>
<evidence type="ECO:0000313" key="2">
    <source>
        <dbReference type="Proteomes" id="UP001060085"/>
    </source>
</evidence>
<name>A0ACC0BCE4_CATRO</name>
<organism evidence="1 2">
    <name type="scientific">Catharanthus roseus</name>
    <name type="common">Madagascar periwinkle</name>
    <name type="synonym">Vinca rosea</name>
    <dbReference type="NCBI Taxonomy" id="4058"/>
    <lineage>
        <taxon>Eukaryota</taxon>
        <taxon>Viridiplantae</taxon>
        <taxon>Streptophyta</taxon>
        <taxon>Embryophyta</taxon>
        <taxon>Tracheophyta</taxon>
        <taxon>Spermatophyta</taxon>
        <taxon>Magnoliopsida</taxon>
        <taxon>eudicotyledons</taxon>
        <taxon>Gunneridae</taxon>
        <taxon>Pentapetalae</taxon>
        <taxon>asterids</taxon>
        <taxon>lamiids</taxon>
        <taxon>Gentianales</taxon>
        <taxon>Apocynaceae</taxon>
        <taxon>Rauvolfioideae</taxon>
        <taxon>Vinceae</taxon>
        <taxon>Catharanthinae</taxon>
        <taxon>Catharanthus</taxon>
    </lineage>
</organism>
<gene>
    <name evidence="1" type="ORF">M9H77_10685</name>
</gene>
<dbReference type="Proteomes" id="UP001060085">
    <property type="component" value="Linkage Group LG03"/>
</dbReference>
<dbReference type="EMBL" id="CM044703">
    <property type="protein sequence ID" value="KAI5670321.1"/>
    <property type="molecule type" value="Genomic_DNA"/>
</dbReference>
<comment type="caution">
    <text evidence="1">The sequence shown here is derived from an EMBL/GenBank/DDBJ whole genome shotgun (WGS) entry which is preliminary data.</text>
</comment>